<dbReference type="GO" id="GO:0003700">
    <property type="term" value="F:DNA-binding transcription factor activity"/>
    <property type="evidence" value="ECO:0007669"/>
    <property type="project" value="InterPro"/>
</dbReference>
<evidence type="ECO:0000256" key="1">
    <source>
        <dbReference type="ARBA" id="ARBA00023015"/>
    </source>
</evidence>
<name>A0A923MJW6_9FIRM</name>
<dbReference type="SUPFAM" id="SSF46785">
    <property type="entry name" value="Winged helix' DNA-binding domain"/>
    <property type="match status" value="1"/>
</dbReference>
<dbReference type="EMBL" id="JACOQI010000008">
    <property type="protein sequence ID" value="MBC5770549.1"/>
    <property type="molecule type" value="Genomic_DNA"/>
</dbReference>
<protein>
    <submittedName>
        <fullName evidence="5">GntR family transcriptional regulator</fullName>
    </submittedName>
</protein>
<keyword evidence="3" id="KW-0804">Transcription</keyword>
<evidence type="ECO:0000256" key="2">
    <source>
        <dbReference type="ARBA" id="ARBA00023125"/>
    </source>
</evidence>
<comment type="caution">
    <text evidence="5">The sequence shown here is derived from an EMBL/GenBank/DDBJ whole genome shotgun (WGS) entry which is preliminary data.</text>
</comment>
<gene>
    <name evidence="5" type="ORF">H8Z83_09480</name>
</gene>
<dbReference type="InterPro" id="IPR000524">
    <property type="entry name" value="Tscrpt_reg_HTH_GntR"/>
</dbReference>
<evidence type="ECO:0000259" key="4">
    <source>
        <dbReference type="Pfam" id="PF00392"/>
    </source>
</evidence>
<feature type="domain" description="HTH gntR-type" evidence="4">
    <location>
        <begin position="3"/>
        <end position="44"/>
    </location>
</feature>
<accession>A0A923MJW6</accession>
<organism evidence="5 6">
    <name type="scientific">Dysosmobacter segnis</name>
    <dbReference type="NCBI Taxonomy" id="2763042"/>
    <lineage>
        <taxon>Bacteria</taxon>
        <taxon>Bacillati</taxon>
        <taxon>Bacillota</taxon>
        <taxon>Clostridia</taxon>
        <taxon>Eubacteriales</taxon>
        <taxon>Oscillospiraceae</taxon>
        <taxon>Dysosmobacter</taxon>
    </lineage>
</organism>
<dbReference type="Proteomes" id="UP000620327">
    <property type="component" value="Unassembled WGS sequence"/>
</dbReference>
<dbReference type="InterPro" id="IPR036388">
    <property type="entry name" value="WH-like_DNA-bd_sf"/>
</dbReference>
<dbReference type="GO" id="GO:0003677">
    <property type="term" value="F:DNA binding"/>
    <property type="evidence" value="ECO:0007669"/>
    <property type="project" value="UniProtKB-KW"/>
</dbReference>
<evidence type="ECO:0000256" key="3">
    <source>
        <dbReference type="ARBA" id="ARBA00023163"/>
    </source>
</evidence>
<keyword evidence="6" id="KW-1185">Reference proteome</keyword>
<dbReference type="Pfam" id="PF00392">
    <property type="entry name" value="GntR"/>
    <property type="match status" value="1"/>
</dbReference>
<keyword evidence="1" id="KW-0805">Transcription regulation</keyword>
<evidence type="ECO:0000313" key="6">
    <source>
        <dbReference type="Proteomes" id="UP000620327"/>
    </source>
</evidence>
<dbReference type="AlphaFoldDB" id="A0A923MJW6"/>
<sequence>MTECIEDNLIRYILDERLAVGAKLPNEYELADRFGVSRGMIREAAEAAGLRGHQRPCYDGRQHTGVRCTEAG</sequence>
<dbReference type="Gene3D" id="1.10.10.10">
    <property type="entry name" value="Winged helix-like DNA-binding domain superfamily/Winged helix DNA-binding domain"/>
    <property type="match status" value="1"/>
</dbReference>
<keyword evidence="2" id="KW-0238">DNA-binding</keyword>
<dbReference type="InterPro" id="IPR036390">
    <property type="entry name" value="WH_DNA-bd_sf"/>
</dbReference>
<reference evidence="5" key="1">
    <citation type="submission" date="2020-08" db="EMBL/GenBank/DDBJ databases">
        <title>Genome public.</title>
        <authorList>
            <person name="Liu C."/>
            <person name="Sun Q."/>
        </authorList>
    </citation>
    <scope>NUCLEOTIDE SEQUENCE</scope>
    <source>
        <strain evidence="5">BX15</strain>
    </source>
</reference>
<evidence type="ECO:0000313" key="5">
    <source>
        <dbReference type="EMBL" id="MBC5770549.1"/>
    </source>
</evidence>
<proteinExistence type="predicted"/>